<name>A0A1F6E9X5_9BACT</name>
<keyword evidence="1" id="KW-0812">Transmembrane</keyword>
<evidence type="ECO:0000256" key="1">
    <source>
        <dbReference type="SAM" id="Phobius"/>
    </source>
</evidence>
<feature type="transmembrane region" description="Helical" evidence="1">
    <location>
        <begin position="115"/>
        <end position="132"/>
    </location>
</feature>
<proteinExistence type="predicted"/>
<gene>
    <name evidence="2" type="ORF">A3F27_02620</name>
</gene>
<feature type="transmembrane region" description="Helical" evidence="1">
    <location>
        <begin position="73"/>
        <end position="94"/>
    </location>
</feature>
<comment type="caution">
    <text evidence="2">The sequence shown here is derived from an EMBL/GenBank/DDBJ whole genome shotgun (WGS) entry which is preliminary data.</text>
</comment>
<reference evidence="2 3" key="1">
    <citation type="journal article" date="2016" name="Nat. Commun.">
        <title>Thousands of microbial genomes shed light on interconnected biogeochemical processes in an aquifer system.</title>
        <authorList>
            <person name="Anantharaman K."/>
            <person name="Brown C.T."/>
            <person name="Hug L.A."/>
            <person name="Sharon I."/>
            <person name="Castelle C.J."/>
            <person name="Probst A.J."/>
            <person name="Thomas B.C."/>
            <person name="Singh A."/>
            <person name="Wilkins M.J."/>
            <person name="Karaoz U."/>
            <person name="Brodie E.L."/>
            <person name="Williams K.H."/>
            <person name="Hubbard S.S."/>
            <person name="Banfield J.F."/>
        </authorList>
    </citation>
    <scope>NUCLEOTIDE SEQUENCE [LARGE SCALE GENOMIC DNA]</scope>
</reference>
<evidence type="ECO:0000313" key="3">
    <source>
        <dbReference type="Proteomes" id="UP000176689"/>
    </source>
</evidence>
<dbReference type="AlphaFoldDB" id="A0A1F6E9X5"/>
<evidence type="ECO:0000313" key="2">
    <source>
        <dbReference type="EMBL" id="OGG70012.1"/>
    </source>
</evidence>
<keyword evidence="1" id="KW-0472">Membrane</keyword>
<keyword evidence="1" id="KW-1133">Transmembrane helix</keyword>
<dbReference type="EMBL" id="MFLP01000026">
    <property type="protein sequence ID" value="OGG70012.1"/>
    <property type="molecule type" value="Genomic_DNA"/>
</dbReference>
<sequence>MNTKTEPFDRKSIFVNPRLISNGVKKLLGFLKERARGILYAGTFVSLADYTQSYKLSSLYNSNQDLPTYLNTIFKIAISAGAILAVLRLGYAGYIYMGTDLWGNKEKAKEMIREVFLGIFLLLGVYVILYQINPNILNLKIALTPIPAVAAPGVSVAGPGVSDLDRLDENTARGMLAAAGVQVNHPMCQRVGDTNCTNVGGLSFQAIQKIVALASRCGCGVIRITGGTEYWLHSANTLHRPGGSSVDFSKAYNPDFNRFITNNSLPPIASPNGNRYDMSGVGTFLDETIDGNAPHWHVTF</sequence>
<dbReference type="Proteomes" id="UP000176689">
    <property type="component" value="Unassembled WGS sequence"/>
</dbReference>
<protein>
    <submittedName>
        <fullName evidence="2">Uncharacterized protein</fullName>
    </submittedName>
</protein>
<accession>A0A1F6E9X5</accession>
<organism evidence="2 3">
    <name type="scientific">Candidatus Kaiserbacteria bacterium RIFCSPHIGHO2_12_FULL_53_13</name>
    <dbReference type="NCBI Taxonomy" id="1798502"/>
    <lineage>
        <taxon>Bacteria</taxon>
        <taxon>Candidatus Kaiseribacteriota</taxon>
    </lineage>
</organism>